<dbReference type="PANTHER" id="PTHR31942:SF84">
    <property type="entry name" value="MLO-LIKE PROTEIN 12"/>
    <property type="match status" value="1"/>
</dbReference>
<name>A0AAP0RXL5_LIQFO</name>
<keyword evidence="5 8" id="KW-1133">Transmembrane helix</keyword>
<gene>
    <name evidence="9" type="ORF">L1049_012100</name>
</gene>
<dbReference type="InterPro" id="IPR004326">
    <property type="entry name" value="Mlo"/>
</dbReference>
<reference evidence="9 10" key="1">
    <citation type="journal article" date="2024" name="Plant J.">
        <title>Genome sequences and population genomics reveal climatic adaptation and genomic divergence between two closely related sweetgum species.</title>
        <authorList>
            <person name="Xu W.Q."/>
            <person name="Ren C.Q."/>
            <person name="Zhang X.Y."/>
            <person name="Comes H.P."/>
            <person name="Liu X.H."/>
            <person name="Li Y.G."/>
            <person name="Kettle C.J."/>
            <person name="Jalonen R."/>
            <person name="Gaisberger H."/>
            <person name="Ma Y.Z."/>
            <person name="Qiu Y.X."/>
        </authorList>
    </citation>
    <scope>NUCLEOTIDE SEQUENCE [LARGE SCALE GENOMIC DNA]</scope>
    <source>
        <strain evidence="9">Hangzhou</strain>
    </source>
</reference>
<feature type="transmembrane region" description="Helical" evidence="8">
    <location>
        <begin position="62"/>
        <end position="81"/>
    </location>
</feature>
<dbReference type="GO" id="GO:0016020">
    <property type="term" value="C:membrane"/>
    <property type="evidence" value="ECO:0007669"/>
    <property type="project" value="UniProtKB-SubCell"/>
</dbReference>
<proteinExistence type="inferred from homology"/>
<evidence type="ECO:0000256" key="4">
    <source>
        <dbReference type="ARBA" id="ARBA00022821"/>
    </source>
</evidence>
<accession>A0AAP0RXL5</accession>
<keyword evidence="6 8" id="KW-0472">Membrane</keyword>
<keyword evidence="10" id="KW-1185">Reference proteome</keyword>
<feature type="transmembrane region" description="Helical" evidence="8">
    <location>
        <begin position="133"/>
        <end position="152"/>
    </location>
</feature>
<evidence type="ECO:0000256" key="8">
    <source>
        <dbReference type="SAM" id="Phobius"/>
    </source>
</evidence>
<evidence type="ECO:0000256" key="6">
    <source>
        <dbReference type="ARBA" id="ARBA00023136"/>
    </source>
</evidence>
<dbReference type="EMBL" id="JBBPBK010000006">
    <property type="protein sequence ID" value="KAK9283846.1"/>
    <property type="molecule type" value="Genomic_DNA"/>
</dbReference>
<keyword evidence="4" id="KW-0611">Plant defense</keyword>
<comment type="caution">
    <text evidence="9">The sequence shown here is derived from an EMBL/GenBank/DDBJ whole genome shotgun (WGS) entry which is preliminary data.</text>
</comment>
<feature type="transmembrane region" description="Helical" evidence="8">
    <location>
        <begin position="18"/>
        <end position="41"/>
    </location>
</feature>
<dbReference type="GO" id="GO:0006952">
    <property type="term" value="P:defense response"/>
    <property type="evidence" value="ECO:0007669"/>
    <property type="project" value="UniProtKB-KW"/>
</dbReference>
<protein>
    <recommendedName>
        <fullName evidence="11">MLO-like protein</fullName>
    </recommendedName>
</protein>
<evidence type="ECO:0000256" key="3">
    <source>
        <dbReference type="ARBA" id="ARBA00022692"/>
    </source>
</evidence>
<dbReference type="AlphaFoldDB" id="A0AAP0RXL5"/>
<evidence type="ECO:0000256" key="5">
    <source>
        <dbReference type="ARBA" id="ARBA00022989"/>
    </source>
</evidence>
<evidence type="ECO:0000256" key="2">
    <source>
        <dbReference type="ARBA" id="ARBA00006574"/>
    </source>
</evidence>
<evidence type="ECO:0000313" key="10">
    <source>
        <dbReference type="Proteomes" id="UP001415857"/>
    </source>
</evidence>
<evidence type="ECO:0000313" key="9">
    <source>
        <dbReference type="EMBL" id="KAK9283846.1"/>
    </source>
</evidence>
<comment type="similarity">
    <text evidence="2">Belongs to the MLO family.</text>
</comment>
<evidence type="ECO:0008006" key="11">
    <source>
        <dbReference type="Google" id="ProtNLM"/>
    </source>
</evidence>
<keyword evidence="3 8" id="KW-0812">Transmembrane</keyword>
<dbReference type="Pfam" id="PF03094">
    <property type="entry name" value="Mlo"/>
    <property type="match status" value="1"/>
</dbReference>
<comment type="subcellular location">
    <subcellularLocation>
        <location evidence="1">Membrane</location>
        <topology evidence="1">Multi-pass membrane protein</topology>
    </subcellularLocation>
</comment>
<sequence length="336" mass="38739">MGEEDSKLERSMEQTPTWAVAAVCFVLLAISIFIEQGIHHIGGWLKKRNKRALYEALEKIKAELMLLGFISLLLTVGKGPISDICIPKKAGNSWHPCNKKPSYKPKTKDEDKCREKDKVALVSSYAIYQLHKFIFVLAVFHVLYCITTLALGRTKMSKWKVWEKETNTIEYQSSHDPQRFRFTRDTSFGRKHLNFWSQSTVLLWIVSFFRQFFGSVDKVDYLTLRHGFITAHLAAGSETKFDFHKYISRSLEEDFVVVVGIRLVNSERFKPFILLIDYSSYNPNLSSWGQRPCLHICSPIIWLFAVLFLLSNTNGKSDTEFGKSLSNNPTSKIYKK</sequence>
<feature type="transmembrane region" description="Helical" evidence="8">
    <location>
        <begin position="288"/>
        <end position="310"/>
    </location>
</feature>
<keyword evidence="7" id="KW-0568">Pathogenesis-related protein</keyword>
<feature type="transmembrane region" description="Helical" evidence="8">
    <location>
        <begin position="193"/>
        <end position="213"/>
    </location>
</feature>
<evidence type="ECO:0000256" key="7">
    <source>
        <dbReference type="ARBA" id="ARBA00023265"/>
    </source>
</evidence>
<dbReference type="PANTHER" id="PTHR31942">
    <property type="entry name" value="MLO-LIKE PROTEIN 1"/>
    <property type="match status" value="1"/>
</dbReference>
<dbReference type="Proteomes" id="UP001415857">
    <property type="component" value="Unassembled WGS sequence"/>
</dbReference>
<evidence type="ECO:0000256" key="1">
    <source>
        <dbReference type="ARBA" id="ARBA00004141"/>
    </source>
</evidence>
<organism evidence="9 10">
    <name type="scientific">Liquidambar formosana</name>
    <name type="common">Formosan gum</name>
    <dbReference type="NCBI Taxonomy" id="63359"/>
    <lineage>
        <taxon>Eukaryota</taxon>
        <taxon>Viridiplantae</taxon>
        <taxon>Streptophyta</taxon>
        <taxon>Embryophyta</taxon>
        <taxon>Tracheophyta</taxon>
        <taxon>Spermatophyta</taxon>
        <taxon>Magnoliopsida</taxon>
        <taxon>eudicotyledons</taxon>
        <taxon>Gunneridae</taxon>
        <taxon>Pentapetalae</taxon>
        <taxon>Saxifragales</taxon>
        <taxon>Altingiaceae</taxon>
        <taxon>Liquidambar</taxon>
    </lineage>
</organism>